<accession>A0AB34J064</accession>
<dbReference type="InterPro" id="IPR004875">
    <property type="entry name" value="DDE_SF_endonuclease_dom"/>
</dbReference>
<protein>
    <recommendedName>
        <fullName evidence="1">DDE-1 domain-containing protein</fullName>
    </recommendedName>
</protein>
<feature type="domain" description="DDE-1" evidence="1">
    <location>
        <begin position="149"/>
        <end position="282"/>
    </location>
</feature>
<organism evidence="2 3">
    <name type="scientific">Prymnesium parvum</name>
    <name type="common">Toxic golden alga</name>
    <dbReference type="NCBI Taxonomy" id="97485"/>
    <lineage>
        <taxon>Eukaryota</taxon>
        <taxon>Haptista</taxon>
        <taxon>Haptophyta</taxon>
        <taxon>Prymnesiophyceae</taxon>
        <taxon>Prymnesiales</taxon>
        <taxon>Prymnesiaceae</taxon>
        <taxon>Prymnesium</taxon>
    </lineage>
</organism>
<evidence type="ECO:0000259" key="1">
    <source>
        <dbReference type="Pfam" id="PF03184"/>
    </source>
</evidence>
<evidence type="ECO:0000313" key="2">
    <source>
        <dbReference type="EMBL" id="KAL1508703.1"/>
    </source>
</evidence>
<dbReference type="EMBL" id="JBGBPQ010000016">
    <property type="protein sequence ID" value="KAL1508703.1"/>
    <property type="molecule type" value="Genomic_DNA"/>
</dbReference>
<evidence type="ECO:0000313" key="3">
    <source>
        <dbReference type="Proteomes" id="UP001515480"/>
    </source>
</evidence>
<dbReference type="Proteomes" id="UP001515480">
    <property type="component" value="Unassembled WGS sequence"/>
</dbReference>
<keyword evidence="3" id="KW-1185">Reference proteome</keyword>
<gene>
    <name evidence="2" type="ORF">AB1Y20_004798</name>
</gene>
<dbReference type="GO" id="GO:0003676">
    <property type="term" value="F:nucleic acid binding"/>
    <property type="evidence" value="ECO:0007669"/>
    <property type="project" value="InterPro"/>
</dbReference>
<dbReference type="AlphaFoldDB" id="A0AB34J064"/>
<comment type="caution">
    <text evidence="2">The sequence shown here is derived from an EMBL/GenBank/DDBJ whole genome shotgun (WGS) entry which is preliminary data.</text>
</comment>
<dbReference type="Pfam" id="PF03184">
    <property type="entry name" value="DDE_1"/>
    <property type="match status" value="1"/>
</dbReference>
<proteinExistence type="predicted"/>
<reference evidence="2 3" key="1">
    <citation type="journal article" date="2024" name="Science">
        <title>Giant polyketide synthase enzymes in the biosynthesis of giant marine polyether toxins.</title>
        <authorList>
            <person name="Fallon T.R."/>
            <person name="Shende V.V."/>
            <person name="Wierzbicki I.H."/>
            <person name="Pendleton A.L."/>
            <person name="Watervoot N.F."/>
            <person name="Auber R.P."/>
            <person name="Gonzalez D.J."/>
            <person name="Wisecaver J.H."/>
            <person name="Moore B.S."/>
        </authorList>
    </citation>
    <scope>NUCLEOTIDE SEQUENCE [LARGE SCALE GENOMIC DNA]</scope>
    <source>
        <strain evidence="2 3">12B1</strain>
    </source>
</reference>
<name>A0AB34J064_PRYPA</name>
<sequence>MTALAGIAASPLMRLMPPRLASLAAGMVSILFQLTDNTVLCTGTAPASGTDDATEYIVDAATRKKYGRYPPWCRLNVDQVPLPFVNDMEQTYDNVGAKRVVINQLGPALSKRQATGQICFRPAVPPPSGCSTRQSRVLYDKFLQEQPAPCILFRGKGNISEVEKNAYPPGLVVLWQDKAWVDRPLAIEWVEDVIAPFIAAERRAGVANLATRYLLFQDNLDSQKQPEYISSLKDLGVDDHKLPPNETDQVQPIDRGLGRQVKIYIGQQMDEWLDDDDNLTKWEDNSLSASDRRILLGTWYYRAVNKALQGEAKLKYFQHAGAMLTADGTDDDLIKLEGAPVGYKVVIPVE</sequence>